<proteinExistence type="predicted"/>
<sequence length="145" mass="16586">MVGTYVIAALRPDQIAQAYPLIQAVVPTLDMQAWHRMASNARRHEEILVVINSREYIQGLSIFRHGDHPVVGSLLDVIFLIVASSADERGVTGMLYSAIRSRARELKCARIRFWSQNSQNWSRMRDEAQFNRVDHGLMVYSNDQD</sequence>
<dbReference type="RefSeq" id="WP_037222070.1">
    <property type="nucleotide sequence ID" value="NZ_BAYX01000003.1"/>
</dbReference>
<dbReference type="SUPFAM" id="SSF55729">
    <property type="entry name" value="Acyl-CoA N-acyltransferases (Nat)"/>
    <property type="match status" value="1"/>
</dbReference>
<comment type="caution">
    <text evidence="1">The sequence shown here is derived from an EMBL/GenBank/DDBJ whole genome shotgun (WGS) entry which is preliminary data.</text>
</comment>
<dbReference type="GeneID" id="86851246"/>
<evidence type="ECO:0000313" key="1">
    <source>
        <dbReference type="EMBL" id="GAJ92278.1"/>
    </source>
</evidence>
<protein>
    <submittedName>
        <fullName evidence="1">Uncharacterized protein</fullName>
    </submittedName>
</protein>
<dbReference type="InterPro" id="IPR016181">
    <property type="entry name" value="Acyl_CoA_acyltransferase"/>
</dbReference>
<reference evidence="1 2" key="1">
    <citation type="submission" date="2014-05" db="EMBL/GenBank/DDBJ databases">
        <title>Whole genome shotgun sequence of Rhizobium rhizogenes NBRC 13257.</title>
        <authorList>
            <person name="Katano-Makiyama Y."/>
            <person name="Hosoyama A."/>
            <person name="Hashimoto M."/>
            <person name="Hosoyama Y."/>
            <person name="Noguchi M."/>
            <person name="Tsuchikane K."/>
            <person name="Kimura A."/>
            <person name="Ohji S."/>
            <person name="Ichikawa N."/>
            <person name="Yamazoe A."/>
            <person name="Fujita N."/>
        </authorList>
    </citation>
    <scope>NUCLEOTIDE SEQUENCE [LARGE SCALE GENOMIC DNA]</scope>
    <source>
        <strain evidence="1 2">NBRC 13257</strain>
    </source>
</reference>
<accession>A0AA87U786</accession>
<name>A0AA87U786_RHIRH</name>
<dbReference type="Proteomes" id="UP000026941">
    <property type="component" value="Unassembled WGS sequence"/>
</dbReference>
<gene>
    <name evidence="1" type="ORF">RRH01S_03_03510</name>
</gene>
<organism evidence="1 2">
    <name type="scientific">Rhizobium rhizogenes NBRC 13257</name>
    <dbReference type="NCBI Taxonomy" id="1220581"/>
    <lineage>
        <taxon>Bacteria</taxon>
        <taxon>Pseudomonadati</taxon>
        <taxon>Pseudomonadota</taxon>
        <taxon>Alphaproteobacteria</taxon>
        <taxon>Hyphomicrobiales</taxon>
        <taxon>Rhizobiaceae</taxon>
        <taxon>Rhizobium/Agrobacterium group</taxon>
        <taxon>Rhizobium</taxon>
    </lineage>
</organism>
<evidence type="ECO:0000313" key="2">
    <source>
        <dbReference type="Proteomes" id="UP000026941"/>
    </source>
</evidence>
<dbReference type="EMBL" id="BAYX01000003">
    <property type="protein sequence ID" value="GAJ92278.1"/>
    <property type="molecule type" value="Genomic_DNA"/>
</dbReference>
<dbReference type="AlphaFoldDB" id="A0AA87U786"/>